<keyword evidence="8 13" id="KW-0472">Membrane</keyword>
<dbReference type="PROSITE" id="PS00237">
    <property type="entry name" value="G_PROTEIN_RECEP_F1_1"/>
    <property type="match status" value="1"/>
</dbReference>
<evidence type="ECO:0000256" key="10">
    <source>
        <dbReference type="ARBA" id="ARBA00023180"/>
    </source>
</evidence>
<comment type="subcellular location">
    <subcellularLocation>
        <location evidence="1 13">Cell membrane</location>
        <topology evidence="1 13">Multi-pass membrane protein</topology>
    </subcellularLocation>
</comment>
<feature type="transmembrane region" description="Helical" evidence="13">
    <location>
        <begin position="144"/>
        <end position="166"/>
    </location>
</feature>
<dbReference type="PROSITE" id="PS50262">
    <property type="entry name" value="G_PROTEIN_RECEP_F1_2"/>
    <property type="match status" value="1"/>
</dbReference>
<evidence type="ECO:0000256" key="6">
    <source>
        <dbReference type="ARBA" id="ARBA00022989"/>
    </source>
</evidence>
<dbReference type="FunFam" id="1.20.1070.10:FF:000010">
    <property type="entry name" value="Olfactory receptor"/>
    <property type="match status" value="1"/>
</dbReference>
<evidence type="ECO:0000313" key="16">
    <source>
        <dbReference type="Proteomes" id="UP000520535"/>
    </source>
</evidence>
<keyword evidence="2 13" id="KW-1003">Cell membrane</keyword>
<evidence type="ECO:0000256" key="8">
    <source>
        <dbReference type="ARBA" id="ARBA00023136"/>
    </source>
</evidence>
<sequence>LRRAMQGNETTVVEFIILGFQSVPEVQFILFFIFLATYITTVLGNLLIMVLVLIDHHLHNPMFFFLGHLSFLETCYTSTILPRLLAGLLTSRYVISLNGCFLQYFFFTWLAGAECCLLTVMSYDRYIAICKPLHYTAIMNGRCCLQLAGGSWVNGLLASAIVTSLMPQLNFCGPNEIEHFFCDFTPVVKLSCSDTHWIELVKFILAFFFTLPPFLLTLISYVYISSTVLRIPSSTGRHKAFSTCSSHLTVVTLFYGTLIVVYLVPKINTLEILHKVSSVCYTVLTPLVNPLIYSLRNNNIKKALR</sequence>
<organism evidence="15 16">
    <name type="scientific">Brachypteracias leptosomus</name>
    <name type="common">short-legged ground-roller</name>
    <dbReference type="NCBI Taxonomy" id="135165"/>
    <lineage>
        <taxon>Eukaryota</taxon>
        <taxon>Metazoa</taxon>
        <taxon>Chordata</taxon>
        <taxon>Craniata</taxon>
        <taxon>Vertebrata</taxon>
        <taxon>Euteleostomi</taxon>
        <taxon>Archelosauria</taxon>
        <taxon>Archosauria</taxon>
        <taxon>Dinosauria</taxon>
        <taxon>Saurischia</taxon>
        <taxon>Theropoda</taxon>
        <taxon>Coelurosauria</taxon>
        <taxon>Aves</taxon>
        <taxon>Neognathae</taxon>
        <taxon>Neoaves</taxon>
        <taxon>Telluraves</taxon>
        <taxon>Coraciimorphae</taxon>
        <taxon>Coraciiformes</taxon>
        <taxon>Brachypteraciidae</taxon>
        <taxon>Brachypteracias</taxon>
    </lineage>
</organism>
<keyword evidence="16" id="KW-1185">Reference proteome</keyword>
<reference evidence="15 16" key="1">
    <citation type="submission" date="2019-09" db="EMBL/GenBank/DDBJ databases">
        <title>Bird 10,000 Genomes (B10K) Project - Family phase.</title>
        <authorList>
            <person name="Zhang G."/>
        </authorList>
    </citation>
    <scope>NUCLEOTIDE SEQUENCE [LARGE SCALE GENOMIC DNA]</scope>
    <source>
        <strain evidence="15">B10K-DU-012-52</strain>
    </source>
</reference>
<dbReference type="EMBL" id="VYZX01033148">
    <property type="protein sequence ID" value="NXS64083.1"/>
    <property type="molecule type" value="Genomic_DNA"/>
</dbReference>
<evidence type="ECO:0000256" key="5">
    <source>
        <dbReference type="ARBA" id="ARBA00022725"/>
    </source>
</evidence>
<evidence type="ECO:0000256" key="4">
    <source>
        <dbReference type="ARBA" id="ARBA00022692"/>
    </source>
</evidence>
<dbReference type="InterPro" id="IPR050516">
    <property type="entry name" value="Olfactory_GPCR"/>
</dbReference>
<keyword evidence="7 12" id="KW-0297">G-protein coupled receptor</keyword>
<protein>
    <recommendedName>
        <fullName evidence="13">Olfactory receptor</fullName>
    </recommendedName>
</protein>
<evidence type="ECO:0000256" key="2">
    <source>
        <dbReference type="ARBA" id="ARBA00022475"/>
    </source>
</evidence>
<feature type="transmembrane region" description="Helical" evidence="13">
    <location>
        <begin position="101"/>
        <end position="123"/>
    </location>
</feature>
<dbReference type="CDD" id="cd15911">
    <property type="entry name" value="7tmA_OR11A-like"/>
    <property type="match status" value="1"/>
</dbReference>
<dbReference type="GO" id="GO:0004930">
    <property type="term" value="F:G protein-coupled receptor activity"/>
    <property type="evidence" value="ECO:0007669"/>
    <property type="project" value="UniProtKB-KW"/>
</dbReference>
<dbReference type="Proteomes" id="UP000520535">
    <property type="component" value="Unassembled WGS sequence"/>
</dbReference>
<gene>
    <name evidence="15" type="primary">Or10a7_2</name>
    <name evidence="15" type="ORF">BRALEP_R11246</name>
</gene>
<keyword evidence="6 13" id="KW-1133">Transmembrane helix</keyword>
<dbReference type="PRINTS" id="PR00245">
    <property type="entry name" value="OLFACTORYR"/>
</dbReference>
<evidence type="ECO:0000256" key="13">
    <source>
        <dbReference type="RuleBase" id="RU363047"/>
    </source>
</evidence>
<evidence type="ECO:0000259" key="14">
    <source>
        <dbReference type="PROSITE" id="PS50262"/>
    </source>
</evidence>
<dbReference type="OrthoDB" id="5967130at2759"/>
<evidence type="ECO:0000256" key="11">
    <source>
        <dbReference type="ARBA" id="ARBA00023224"/>
    </source>
</evidence>
<dbReference type="GO" id="GO:0005886">
    <property type="term" value="C:plasma membrane"/>
    <property type="evidence" value="ECO:0007669"/>
    <property type="project" value="UniProtKB-SubCell"/>
</dbReference>
<feature type="transmembrane region" description="Helical" evidence="13">
    <location>
        <begin position="61"/>
        <end position="81"/>
    </location>
</feature>
<keyword evidence="5 13" id="KW-0552">Olfaction</keyword>
<evidence type="ECO:0000256" key="9">
    <source>
        <dbReference type="ARBA" id="ARBA00023170"/>
    </source>
</evidence>
<evidence type="ECO:0000256" key="1">
    <source>
        <dbReference type="ARBA" id="ARBA00004651"/>
    </source>
</evidence>
<dbReference type="InterPro" id="IPR000725">
    <property type="entry name" value="Olfact_rcpt"/>
</dbReference>
<keyword evidence="11 12" id="KW-0807">Transducer</keyword>
<feature type="domain" description="G-protein coupled receptors family 1 profile" evidence="14">
    <location>
        <begin position="44"/>
        <end position="293"/>
    </location>
</feature>
<dbReference type="PRINTS" id="PR00237">
    <property type="entry name" value="GPCRRHODOPSN"/>
</dbReference>
<feature type="non-terminal residue" evidence="15">
    <location>
        <position position="305"/>
    </location>
</feature>
<feature type="transmembrane region" description="Helical" evidence="13">
    <location>
        <begin position="28"/>
        <end position="54"/>
    </location>
</feature>
<feature type="non-terminal residue" evidence="15">
    <location>
        <position position="1"/>
    </location>
</feature>
<evidence type="ECO:0000313" key="15">
    <source>
        <dbReference type="EMBL" id="NXS64083.1"/>
    </source>
</evidence>
<comment type="caution">
    <text evidence="15">The sequence shown here is derived from an EMBL/GenBank/DDBJ whole genome shotgun (WGS) entry which is preliminary data.</text>
</comment>
<feature type="transmembrane region" description="Helical" evidence="13">
    <location>
        <begin position="245"/>
        <end position="264"/>
    </location>
</feature>
<name>A0A7L2W193_9AVES</name>
<keyword evidence="4 12" id="KW-0812">Transmembrane</keyword>
<dbReference type="GO" id="GO:0004984">
    <property type="term" value="F:olfactory receptor activity"/>
    <property type="evidence" value="ECO:0007669"/>
    <property type="project" value="InterPro"/>
</dbReference>
<evidence type="ECO:0000256" key="7">
    <source>
        <dbReference type="ARBA" id="ARBA00023040"/>
    </source>
</evidence>
<dbReference type="Gene3D" id="1.20.1070.10">
    <property type="entry name" value="Rhodopsin 7-helix transmembrane proteins"/>
    <property type="match status" value="1"/>
</dbReference>
<keyword evidence="9 12" id="KW-0675">Receptor</keyword>
<evidence type="ECO:0000256" key="12">
    <source>
        <dbReference type="RuleBase" id="RU000688"/>
    </source>
</evidence>
<evidence type="ECO:0000256" key="3">
    <source>
        <dbReference type="ARBA" id="ARBA00022606"/>
    </source>
</evidence>
<feature type="transmembrane region" description="Helical" evidence="13">
    <location>
        <begin position="276"/>
        <end position="295"/>
    </location>
</feature>
<comment type="similarity">
    <text evidence="12">Belongs to the G-protein coupled receptor 1 family.</text>
</comment>
<dbReference type="PANTHER" id="PTHR26452">
    <property type="entry name" value="OLFACTORY RECEPTOR"/>
    <property type="match status" value="1"/>
</dbReference>
<proteinExistence type="inferred from homology"/>
<feature type="transmembrane region" description="Helical" evidence="13">
    <location>
        <begin position="203"/>
        <end position="224"/>
    </location>
</feature>
<dbReference type="AlphaFoldDB" id="A0A7L2W193"/>
<dbReference type="Pfam" id="PF13853">
    <property type="entry name" value="7tm_4"/>
    <property type="match status" value="1"/>
</dbReference>
<accession>A0A7L2W193</accession>
<dbReference type="InterPro" id="IPR000276">
    <property type="entry name" value="GPCR_Rhodpsn"/>
</dbReference>
<keyword evidence="10" id="KW-0325">Glycoprotein</keyword>
<dbReference type="InterPro" id="IPR017452">
    <property type="entry name" value="GPCR_Rhodpsn_7TM"/>
</dbReference>
<keyword evidence="3 13" id="KW-0716">Sensory transduction</keyword>
<dbReference type="SUPFAM" id="SSF81321">
    <property type="entry name" value="Family A G protein-coupled receptor-like"/>
    <property type="match status" value="1"/>
</dbReference>